<gene>
    <name evidence="1" type="ORF">FUA24_22575</name>
</gene>
<protein>
    <recommendedName>
        <fullName evidence="3">TonB family protein</fullName>
    </recommendedName>
</protein>
<evidence type="ECO:0008006" key="3">
    <source>
        <dbReference type="Google" id="ProtNLM"/>
    </source>
</evidence>
<accession>A0A5D0HH05</accession>
<name>A0A5D0HH05_9FLAO</name>
<dbReference type="OrthoDB" id="9786892at2"/>
<dbReference type="AlphaFoldDB" id="A0A5D0HH05"/>
<sequence>MAETFYEIEPEEELTEEEQKMIEALEKLNNSKAETNSAFNETKSSNRFAQAYKAIAPPEDYTPEHTAINNSEALNNYKEKYKNTHKEELDKEALDQFDKANDVLKKQQEKANNSRSTIGFSLKNRDKVHIPIPIYLCEENGTIVVTITVDAKGNVTDAYINSSSNSDNECLIEHALEYAKESVFSSDASKATQIGTITFNFIGKN</sequence>
<evidence type="ECO:0000313" key="1">
    <source>
        <dbReference type="EMBL" id="TYA70210.1"/>
    </source>
</evidence>
<comment type="caution">
    <text evidence="1">The sequence shown here is derived from an EMBL/GenBank/DDBJ whole genome shotgun (WGS) entry which is preliminary data.</text>
</comment>
<organism evidence="1 2">
    <name type="scientific">Seonamhaeicola marinus</name>
    <dbReference type="NCBI Taxonomy" id="1912246"/>
    <lineage>
        <taxon>Bacteria</taxon>
        <taxon>Pseudomonadati</taxon>
        <taxon>Bacteroidota</taxon>
        <taxon>Flavobacteriia</taxon>
        <taxon>Flavobacteriales</taxon>
        <taxon>Flavobacteriaceae</taxon>
    </lineage>
</organism>
<proteinExistence type="predicted"/>
<dbReference type="EMBL" id="VSDQ01000729">
    <property type="protein sequence ID" value="TYA70210.1"/>
    <property type="molecule type" value="Genomic_DNA"/>
</dbReference>
<keyword evidence="2" id="KW-1185">Reference proteome</keyword>
<evidence type="ECO:0000313" key="2">
    <source>
        <dbReference type="Proteomes" id="UP000323930"/>
    </source>
</evidence>
<dbReference type="Proteomes" id="UP000323930">
    <property type="component" value="Unassembled WGS sequence"/>
</dbReference>
<reference evidence="1 2" key="1">
    <citation type="submission" date="2019-08" db="EMBL/GenBank/DDBJ databases">
        <title>Seonamhaeicola sediminis sp. nov., isolated from marine sediment.</title>
        <authorList>
            <person name="Cao W.R."/>
        </authorList>
    </citation>
    <scope>NUCLEOTIDE SEQUENCE [LARGE SCALE GENOMIC DNA]</scope>
    <source>
        <strain evidence="1 2">B011</strain>
    </source>
</reference>